<comment type="subcellular location">
    <subcellularLocation>
        <location evidence="2 8">Cell outer membrane</location>
        <topology evidence="2 8">Lipid-anchor</topology>
    </subcellularLocation>
</comment>
<sequence>MAKETTGNASVASKDATIAGGMALRAMSKNGKFANGNDAASADVTTAVKGTVISAVTKALDTLNIAIRKTIDTGLKTVKKTMGINLHDIPINPEQNTLKLLLITS</sequence>
<keyword evidence="9" id="KW-0614">Plasmid</keyword>
<evidence type="ECO:0000256" key="8">
    <source>
        <dbReference type="RuleBase" id="RU363105"/>
    </source>
</evidence>
<keyword evidence="7 8" id="KW-0449">Lipoprotein</keyword>
<keyword evidence="5 8" id="KW-0564">Palmitate</keyword>
<evidence type="ECO:0000313" key="9">
    <source>
        <dbReference type="EMBL" id="AHH14386.1"/>
    </source>
</evidence>
<dbReference type="EMBL" id="CP005684">
    <property type="protein sequence ID" value="AHH14386.1"/>
    <property type="molecule type" value="Genomic_DNA"/>
</dbReference>
<keyword evidence="4 8" id="KW-0472">Membrane</keyword>
<evidence type="ECO:0000256" key="1">
    <source>
        <dbReference type="ARBA" id="ARBA00003932"/>
    </source>
</evidence>
<evidence type="ECO:0000256" key="4">
    <source>
        <dbReference type="ARBA" id="ARBA00023136"/>
    </source>
</evidence>
<geneLocation type="plasmid" evidence="9">
    <name>unnamed</name>
</geneLocation>
<dbReference type="SUPFAM" id="SSF74748">
    <property type="entry name" value="Variable surface antigen VlsE"/>
    <property type="match status" value="1"/>
</dbReference>
<dbReference type="InterPro" id="IPR000680">
    <property type="entry name" value="Borrelia_lipo"/>
</dbReference>
<dbReference type="GO" id="GO:0009279">
    <property type="term" value="C:cell outer membrane"/>
    <property type="evidence" value="ECO:0007669"/>
    <property type="project" value="UniProtKB-SubCell"/>
</dbReference>
<reference evidence="9" key="1">
    <citation type="submission" date="2013-04" db="EMBL/GenBank/DDBJ databases">
        <title>Comparative Genomics of Relapsing Fever Spirochetes.</title>
        <authorList>
            <person name="Schwan T.G."/>
            <person name="Raffel S.J."/>
            <person name="Porcella S.F."/>
            <person name="Martens C.A."/>
            <person name="Bruno D.P."/>
            <person name="Ricklefs S.M."/>
            <person name="Barbian K.B."/>
        </authorList>
    </citation>
    <scope>NUCLEOTIDE SEQUENCE</scope>
    <source>
        <strain evidence="9">MTW</strain>
        <plasmid evidence="9">unnamed</plasmid>
    </source>
</reference>
<evidence type="ECO:0000256" key="7">
    <source>
        <dbReference type="ARBA" id="ARBA00023288"/>
    </source>
</evidence>
<dbReference type="HOGENOM" id="CLU_168085_1_0_12"/>
<gene>
    <name evidence="9" type="ORF">BHW_0012500</name>
</gene>
<dbReference type="AlphaFoldDB" id="W5TAU0"/>
<evidence type="ECO:0000256" key="5">
    <source>
        <dbReference type="ARBA" id="ARBA00023139"/>
    </source>
</evidence>
<evidence type="ECO:0000256" key="6">
    <source>
        <dbReference type="ARBA" id="ARBA00023237"/>
    </source>
</evidence>
<name>W5TAU0_BORHE</name>
<organism evidence="9">
    <name type="scientific">Borrelia hermsii MTW</name>
    <dbReference type="NCBI Taxonomy" id="1313291"/>
    <lineage>
        <taxon>Bacteria</taxon>
        <taxon>Pseudomonadati</taxon>
        <taxon>Spirochaetota</taxon>
        <taxon>Spirochaetia</taxon>
        <taxon>Spirochaetales</taxon>
        <taxon>Borreliaceae</taxon>
        <taxon>Borrelia</taxon>
    </lineage>
</organism>
<comment type="function">
    <text evidence="1 8">The Vlp and Vsp proteins are antigenically distinct proteins, only one vlp or vsp gene is transcriptionally active at any one time. Switching between these genes is a mechanism of host immune response evasion.</text>
</comment>
<protein>
    <recommendedName>
        <fullName evidence="8">Variable large protein</fullName>
    </recommendedName>
</protein>
<keyword evidence="3" id="KW-0732">Signal</keyword>
<accession>W5TAU0</accession>
<dbReference type="Pfam" id="PF00921">
    <property type="entry name" value="Lipoprotein_2"/>
    <property type="match status" value="1"/>
</dbReference>
<evidence type="ECO:0000256" key="2">
    <source>
        <dbReference type="ARBA" id="ARBA00004459"/>
    </source>
</evidence>
<evidence type="ECO:0000256" key="3">
    <source>
        <dbReference type="ARBA" id="ARBA00022729"/>
    </source>
</evidence>
<keyword evidence="6 8" id="KW-0998">Cell outer membrane</keyword>
<proteinExistence type="predicted"/>
<dbReference type="RefSeq" id="WP_025400173.1">
    <property type="nucleotide sequence ID" value="NZ_CP005684.1"/>
</dbReference>